<dbReference type="Proteomes" id="UP000057134">
    <property type="component" value="Chromosome"/>
</dbReference>
<dbReference type="Pfam" id="PF14032">
    <property type="entry name" value="PknH_C"/>
    <property type="match status" value="1"/>
</dbReference>
<dbReference type="GO" id="GO:0016301">
    <property type="term" value="F:kinase activity"/>
    <property type="evidence" value="ECO:0007669"/>
    <property type="project" value="UniProtKB-KW"/>
</dbReference>
<reference evidence="2 3" key="1">
    <citation type="journal article" date="2015" name="MBio">
        <title>Enzymatic Degradation of Phenazines Can Generate Energy and Protect Sensitive Organisms from Toxicity.</title>
        <authorList>
            <person name="Costa K.C."/>
            <person name="Bergkessel M."/>
            <person name="Saunders S."/>
            <person name="Korlach J."/>
            <person name="Newman D.K."/>
        </authorList>
    </citation>
    <scope>NUCLEOTIDE SEQUENCE [LARGE SCALE GENOMIC DNA]</scope>
    <source>
        <strain evidence="2 3">CT6</strain>
    </source>
</reference>
<sequence length="237" mass="25733">MEDGEAMTAGRLRRISVALALCVLTAGCTVTTGGHVVAAPTLGRAPEPLPAHALEDLLLDTSDIGTIMGARVDVIESGDSMYRNQPLDDGCLVWAEAQQYSYQGSGWTAVRVQQLRDRRDDADHIVYQAVVAFPDAMAASEFYDSQVSEWGQCDDQRVDLHDAGDPNAHYWTLSEAADENGILTITREQEESTRGWSCQRALTAENNVVADVSACAYDVDDRGAQIAEQIANKIAEQ</sequence>
<keyword evidence="3" id="KW-1185">Reference proteome</keyword>
<name>A0A0N9XNU5_MYCFO</name>
<protein>
    <submittedName>
        <fullName evidence="2">Serine-threonine protein kinase, putative</fullName>
    </submittedName>
</protein>
<evidence type="ECO:0000259" key="1">
    <source>
        <dbReference type="Pfam" id="PF14032"/>
    </source>
</evidence>
<dbReference type="PATRIC" id="fig|1766.6.peg.6013"/>
<keyword evidence="2" id="KW-0808">Transferase</keyword>
<dbReference type="InterPro" id="IPR026954">
    <property type="entry name" value="PknH-like_Extracell"/>
</dbReference>
<accession>A0A0N9XNU5</accession>
<dbReference type="InterPro" id="IPR038232">
    <property type="entry name" value="PknH-like_Extracell_sf"/>
</dbReference>
<organism evidence="2 3">
    <name type="scientific">Mycolicibacterium fortuitum</name>
    <name type="common">Mycobacterium fortuitum</name>
    <dbReference type="NCBI Taxonomy" id="1766"/>
    <lineage>
        <taxon>Bacteria</taxon>
        <taxon>Bacillati</taxon>
        <taxon>Actinomycetota</taxon>
        <taxon>Actinomycetes</taxon>
        <taxon>Mycobacteriales</taxon>
        <taxon>Mycobacteriaceae</taxon>
        <taxon>Mycolicibacterium</taxon>
    </lineage>
</organism>
<evidence type="ECO:0000313" key="3">
    <source>
        <dbReference type="Proteomes" id="UP000057134"/>
    </source>
</evidence>
<proteinExistence type="predicted"/>
<dbReference type="AlphaFoldDB" id="A0A0N9XNU5"/>
<dbReference type="KEGG" id="mft:XA26_60490"/>
<evidence type="ECO:0000313" key="2">
    <source>
        <dbReference type="EMBL" id="ALI29830.1"/>
    </source>
</evidence>
<dbReference type="EMBL" id="CP011269">
    <property type="protein sequence ID" value="ALI29830.1"/>
    <property type="molecule type" value="Genomic_DNA"/>
</dbReference>
<feature type="domain" description="PknH-like extracellular" evidence="1">
    <location>
        <begin position="50"/>
        <end position="233"/>
    </location>
</feature>
<dbReference type="STRING" id="1766.XA26_60490"/>
<gene>
    <name evidence="2" type="ORF">XA26_60490</name>
</gene>
<dbReference type="Gene3D" id="3.40.1000.70">
    <property type="entry name" value="PknH-like extracellular domain"/>
    <property type="match status" value="1"/>
</dbReference>
<keyword evidence="2" id="KW-0418">Kinase</keyword>